<dbReference type="InterPro" id="IPR000569">
    <property type="entry name" value="HECT_dom"/>
</dbReference>
<evidence type="ECO:0000256" key="4">
    <source>
        <dbReference type="ARBA" id="ARBA00022786"/>
    </source>
</evidence>
<evidence type="ECO:0000256" key="1">
    <source>
        <dbReference type="ARBA" id="ARBA00000885"/>
    </source>
</evidence>
<feature type="region of interest" description="Disordered" evidence="7">
    <location>
        <begin position="1300"/>
        <end position="1319"/>
    </location>
</feature>
<keyword evidence="6" id="KW-0175">Coiled coil</keyword>
<dbReference type="GO" id="GO:0061630">
    <property type="term" value="F:ubiquitin protein ligase activity"/>
    <property type="evidence" value="ECO:0007669"/>
    <property type="project" value="UniProtKB-EC"/>
</dbReference>
<keyword evidence="4 5" id="KW-0833">Ubl conjugation pathway</keyword>
<keyword evidence="11" id="KW-1185">Reference proteome</keyword>
<feature type="domain" description="HECT" evidence="9">
    <location>
        <begin position="657"/>
        <end position="966"/>
    </location>
</feature>
<keyword evidence="3" id="KW-0808">Transferase</keyword>
<keyword evidence="8" id="KW-0812">Transmembrane</keyword>
<comment type="caution">
    <text evidence="10">The sequence shown here is derived from an EMBL/GenBank/DDBJ whole genome shotgun (WGS) entry which is preliminary data.</text>
</comment>
<dbReference type="Gene3D" id="3.30.2410.10">
    <property type="entry name" value="Hect, E3 ligase catalytic domain"/>
    <property type="match status" value="1"/>
</dbReference>
<feature type="compositionally biased region" description="Pro residues" evidence="7">
    <location>
        <begin position="1102"/>
        <end position="1114"/>
    </location>
</feature>
<dbReference type="Gene3D" id="3.30.2160.10">
    <property type="entry name" value="Hect, E3 ligase catalytic domain"/>
    <property type="match status" value="1"/>
</dbReference>
<dbReference type="InterPro" id="IPR044611">
    <property type="entry name" value="E3A/B/C-like"/>
</dbReference>
<keyword evidence="8" id="KW-1133">Transmembrane helix</keyword>
<feature type="compositionally biased region" description="Low complexity" evidence="7">
    <location>
        <begin position="1115"/>
        <end position="1130"/>
    </location>
</feature>
<feature type="coiled-coil region" evidence="6">
    <location>
        <begin position="24"/>
        <end position="51"/>
    </location>
</feature>
<evidence type="ECO:0000256" key="8">
    <source>
        <dbReference type="SAM" id="Phobius"/>
    </source>
</evidence>
<evidence type="ECO:0000256" key="6">
    <source>
        <dbReference type="SAM" id="Coils"/>
    </source>
</evidence>
<dbReference type="SMART" id="SM00119">
    <property type="entry name" value="HECTc"/>
    <property type="match status" value="1"/>
</dbReference>
<evidence type="ECO:0000259" key="9">
    <source>
        <dbReference type="PROSITE" id="PS50237"/>
    </source>
</evidence>
<feature type="compositionally biased region" description="Low complexity" evidence="7">
    <location>
        <begin position="1012"/>
        <end position="1101"/>
    </location>
</feature>
<feature type="transmembrane region" description="Helical" evidence="8">
    <location>
        <begin position="1180"/>
        <end position="1203"/>
    </location>
</feature>
<protein>
    <recommendedName>
        <fullName evidence="2">HECT-type E3 ubiquitin transferase</fullName>
        <ecNumber evidence="2">2.3.2.26</ecNumber>
    </recommendedName>
</protein>
<dbReference type="Pfam" id="PF00632">
    <property type="entry name" value="HECT"/>
    <property type="match status" value="1"/>
</dbReference>
<dbReference type="GO" id="GO:0006511">
    <property type="term" value="P:ubiquitin-dependent protein catabolic process"/>
    <property type="evidence" value="ECO:0007669"/>
    <property type="project" value="TreeGrafter"/>
</dbReference>
<sequence length="1401" mass="152621">MIPIFGDEKRRKINLGGARSVSTHEAVLSEAKALRSERQNLRRRQESAIQIQAWWRGCHEARAVRQNLVVAFRKDVRGLNGLRCLVLVGTDQDVLGQWSAAMLEQGEDSFLKQAIGEDSSSWLVLIRQVGILLLQSVAEQPQSRHAVNHLRVLELLLSPAKTARVLGPESELSVGMSRYFLDHGLFQYLSTAISHIPVEAKTEPALPLLVSLHIFSLSNFSSSHPDQYSQALAQIFQHLLTLPLLPNRLPLASLSELSARLPLSSVSIITPFIPDLVSTSSSEGKIHLIANLIAFMPPRYAKLSAASLDTYLGLLAALMNSLPTHALEPLSPGSAAFKGKRALDSDSDSDVEAVPELETTPPVSVLPQLDSRTLKRLQTLPSISHISTLSAASQRHATTRPRLYDFLFALGTVWPARVDGVLGALVASTGGGLVRELYRGYVRTSPLGRDDNASVLMDPAYASQWPALLLLTDLYHQTLLTMGDDEFFGTARDAGAARNPLTLDELISFSRKLLNIAFTLYWREDQTNVQEGAVPGVNVKWIDVREKVTRCLLAIHARDSRKPFTPPDHWLVTSQIDLTSFVEAAIIEEMQLLQPPGARPLTKRQVSYLSPRLGVLHNIPFAIPFDPRRGRPRAFLNRRNIVIRRGHIAEDGFNKLSDVDLKKPLEISFIDQFGKEEAGIDGGGVFKEFFTALCKEVFDTNRGLWLTNKHNELYPNPHSYATETHNLAWYSFIGRILGKALYEGILVDVVFAGFFLAKWLGKQSFLDDLASLDPELYQGLIFLKHYTGNPEELSLTFAVTEDEFGVAKTVDLCPNGSNIPVTRENRLSYIYRISHYRLTKQIKLQSEAFFEGLSEMIDPKWLRMFNQQELQILLGGVNAPIDLDDLRSHTNYGGLYDDHEPTIVAFWNVVNSFDQEQRRALLRFVTSVGRPPLLGFKELIPNFSIRDAGSDQERLPTSSTCVNLLKPRENGPWPPPTLSRTAPPLPATCAPEPSYFYPGRTDALGWADIDSDSASGTGSGSASQSSSDSQSQSVSDSSSSSVSRSVSQSDSASRSPSATSSESSVTRSASVSATSSSHPPSASPSPTSSPQSATETSSATSIPPPSSSFTPPPSSTSTSAFDSTSTPTSSNMTFSSGASLTTFQSTFVTDINGSRTTVTTPIVTTLNTDHGRGTTSTRTAIIAGAAVGGVSLLIIFLGILFYVQRRAKKQKYSFLHRKEPPSRAAFLAGEDMDDPPYRDHPTAATATAQHYELPPRLFHASESGSVFQEAVWPPPSALADPFTAASSSVDLGRIVDDVMGDTGSGSGTPRLRGGSWDGSADVSGDSLGYAMHDRDHTRGSSVSSQAGLLPSGDSTSGRYSRSPLTLTNPDREEPPPTPPPPAVGAKNWLDRSPRMGTGLAM</sequence>
<dbReference type="PROSITE" id="PS50237">
    <property type="entry name" value="HECT"/>
    <property type="match status" value="1"/>
</dbReference>
<keyword evidence="8" id="KW-0472">Membrane</keyword>
<dbReference type="CDD" id="cd23766">
    <property type="entry name" value="IQCG"/>
    <property type="match status" value="1"/>
</dbReference>
<name>A0A4Y9YWA7_9AGAM</name>
<evidence type="ECO:0000256" key="3">
    <source>
        <dbReference type="ARBA" id="ARBA00022679"/>
    </source>
</evidence>
<dbReference type="EC" id="2.3.2.26" evidence="2"/>
<dbReference type="CDD" id="cd00078">
    <property type="entry name" value="HECTc"/>
    <property type="match status" value="1"/>
</dbReference>
<evidence type="ECO:0000313" key="11">
    <source>
        <dbReference type="Proteomes" id="UP000298327"/>
    </source>
</evidence>
<feature type="region of interest" description="Disordered" evidence="7">
    <location>
        <begin position="963"/>
        <end position="987"/>
    </location>
</feature>
<dbReference type="Proteomes" id="UP000298327">
    <property type="component" value="Unassembled WGS sequence"/>
</dbReference>
<dbReference type="STRING" id="205917.A0A4Y9YWA7"/>
<dbReference type="OrthoDB" id="8068875at2759"/>
<dbReference type="InterPro" id="IPR035983">
    <property type="entry name" value="Hect_E3_ubiquitin_ligase"/>
</dbReference>
<dbReference type="EMBL" id="SEOQ01000286">
    <property type="protein sequence ID" value="TFY66017.1"/>
    <property type="molecule type" value="Genomic_DNA"/>
</dbReference>
<dbReference type="GO" id="GO:0000209">
    <property type="term" value="P:protein polyubiquitination"/>
    <property type="evidence" value="ECO:0007669"/>
    <property type="project" value="InterPro"/>
</dbReference>
<gene>
    <name evidence="10" type="ORF">EVG20_g5078</name>
</gene>
<comment type="catalytic activity">
    <reaction evidence="1">
        <text>S-ubiquitinyl-[E2 ubiquitin-conjugating enzyme]-L-cysteine + [acceptor protein]-L-lysine = [E2 ubiquitin-conjugating enzyme]-L-cysteine + N(6)-ubiquitinyl-[acceptor protein]-L-lysine.</text>
        <dbReference type="EC" id="2.3.2.26"/>
    </reaction>
</comment>
<reference evidence="10 11" key="1">
    <citation type="submission" date="2019-02" db="EMBL/GenBank/DDBJ databases">
        <title>Genome sequencing of the rare red list fungi Dentipellis fragilis.</title>
        <authorList>
            <person name="Buettner E."/>
            <person name="Kellner H."/>
        </authorList>
    </citation>
    <scope>NUCLEOTIDE SEQUENCE [LARGE SCALE GENOMIC DNA]</scope>
    <source>
        <strain evidence="10 11">DSM 105465</strain>
    </source>
</reference>
<proteinExistence type="predicted"/>
<dbReference type="PANTHER" id="PTHR45700:SF2">
    <property type="entry name" value="UBIQUITIN-PROTEIN LIGASE E3C"/>
    <property type="match status" value="1"/>
</dbReference>
<dbReference type="PANTHER" id="PTHR45700">
    <property type="entry name" value="UBIQUITIN-PROTEIN LIGASE E3C"/>
    <property type="match status" value="1"/>
</dbReference>
<organism evidence="10 11">
    <name type="scientific">Dentipellis fragilis</name>
    <dbReference type="NCBI Taxonomy" id="205917"/>
    <lineage>
        <taxon>Eukaryota</taxon>
        <taxon>Fungi</taxon>
        <taxon>Dikarya</taxon>
        <taxon>Basidiomycota</taxon>
        <taxon>Agaricomycotina</taxon>
        <taxon>Agaricomycetes</taxon>
        <taxon>Russulales</taxon>
        <taxon>Hericiaceae</taxon>
        <taxon>Dentipellis</taxon>
    </lineage>
</organism>
<evidence type="ECO:0000256" key="2">
    <source>
        <dbReference type="ARBA" id="ARBA00012485"/>
    </source>
</evidence>
<evidence type="ECO:0000313" key="10">
    <source>
        <dbReference type="EMBL" id="TFY66017.1"/>
    </source>
</evidence>
<dbReference type="SUPFAM" id="SSF56204">
    <property type="entry name" value="Hect, E3 ligase catalytic domain"/>
    <property type="match status" value="1"/>
</dbReference>
<feature type="compositionally biased region" description="Polar residues" evidence="7">
    <location>
        <begin position="1339"/>
        <end position="1368"/>
    </location>
</feature>
<dbReference type="Gene3D" id="3.90.1750.10">
    <property type="entry name" value="Hect, E3 ligase catalytic domains"/>
    <property type="match status" value="1"/>
</dbReference>
<evidence type="ECO:0000256" key="5">
    <source>
        <dbReference type="PROSITE-ProRule" id="PRU00104"/>
    </source>
</evidence>
<accession>A0A4Y9YWA7</accession>
<feature type="active site" description="Glycyl thioester intermediate" evidence="5">
    <location>
        <position position="961"/>
    </location>
</feature>
<feature type="region of interest" description="Disordered" evidence="7">
    <location>
        <begin position="1007"/>
        <end position="1135"/>
    </location>
</feature>
<evidence type="ECO:0000256" key="7">
    <source>
        <dbReference type="SAM" id="MobiDB-lite"/>
    </source>
</evidence>
<dbReference type="FunFam" id="3.30.2160.10:FF:000002">
    <property type="entry name" value="Putative Ubiquitin-protein ligase E3C"/>
    <property type="match status" value="1"/>
</dbReference>
<feature type="region of interest" description="Disordered" evidence="7">
    <location>
        <begin position="1327"/>
        <end position="1401"/>
    </location>
</feature>